<accession>A0A6J7NY56</accession>
<organism evidence="1">
    <name type="scientific">freshwater metagenome</name>
    <dbReference type="NCBI Taxonomy" id="449393"/>
    <lineage>
        <taxon>unclassified sequences</taxon>
        <taxon>metagenomes</taxon>
        <taxon>ecological metagenomes</taxon>
    </lineage>
</organism>
<name>A0A6J7NY56_9ZZZZ</name>
<proteinExistence type="predicted"/>
<dbReference type="AlphaFoldDB" id="A0A6J7NY56"/>
<reference evidence="1" key="1">
    <citation type="submission" date="2020-05" db="EMBL/GenBank/DDBJ databases">
        <authorList>
            <person name="Chiriac C."/>
            <person name="Salcher M."/>
            <person name="Ghai R."/>
            <person name="Kavagutti S V."/>
        </authorList>
    </citation>
    <scope>NUCLEOTIDE SEQUENCE</scope>
</reference>
<evidence type="ECO:0000313" key="1">
    <source>
        <dbReference type="EMBL" id="CAB4997628.1"/>
    </source>
</evidence>
<sequence>MDGTGRVARLLDCLGERFAPDEEVSPSVVASTRRRCRPFHAWCVAVVAGEEGHEVVGLDDAIAVRADHRIAECTEPGVERAEPSLP</sequence>
<gene>
    <name evidence="1" type="ORF">UFOPK3957_01384</name>
</gene>
<protein>
    <submittedName>
        <fullName evidence="1">Unannotated protein</fullName>
    </submittedName>
</protein>
<dbReference type="EMBL" id="CAFBOM010000251">
    <property type="protein sequence ID" value="CAB4997628.1"/>
    <property type="molecule type" value="Genomic_DNA"/>
</dbReference>